<evidence type="ECO:0000256" key="2">
    <source>
        <dbReference type="SAM" id="MobiDB-lite"/>
    </source>
</evidence>
<dbReference type="Gene3D" id="3.10.100.10">
    <property type="entry name" value="Mannose-Binding Protein A, subunit A"/>
    <property type="match status" value="1"/>
</dbReference>
<feature type="domain" description="C-type lectin" evidence="4">
    <location>
        <begin position="415"/>
        <end position="516"/>
    </location>
</feature>
<keyword evidence="3" id="KW-0472">Membrane</keyword>
<accession>A0AAJ8B4F1</accession>
<dbReference type="Gene3D" id="1.20.5.1000">
    <property type="entry name" value="arf6 gtpase in complex with a specific effector, jip4"/>
    <property type="match status" value="4"/>
</dbReference>
<sequence>MSSDIYAKPDLSKKVRYNRKVEEDGAEWEEREVNIYESTDRMGDNHTDLQSQEGGPQTQKLPPVQTRPYRAAALCVGVLCLLMMAGVIVLSTCYVSVTLEKEQLQIRYNDLNNSYTQLQGQLSDTKGNNSQLQSRYETLSENHSQLQDEVKRLKEKLKDVSVTLEKEQLQTRYNDLNNSYTQLQEQLSDMAGNNTQLQSRYETLSENHSQLQDEVKRLKEKLKDVSVTLEKEQLQTRYNDLNNSYTQLQGQLSGMKVNNSQLQSRYETLSENHTQLQDEVKRLKEKLKDVSVTLEKEQLQTRYNDLNNSYTQLQGQLSVDNSQLQSRYETLSENHTQLQDEVKRLKEKLKDVSVTLEKEQLQTRYNDLNNSYTQLQGQLSDMKDMAGKNTQLQDEVKTLKEKLKEKRCPGGWERFGCSCYFKSTEEKTWSESRTDCQSRGADLVIINSKEEQEFVSNLNVNGLSWIGLTTKQKTGSTWEWEWVDGSLLTETFWPTRQIEDPTYRSRVACCDQQGKWTQRYYYYYARNWICEK</sequence>
<dbReference type="GO" id="GO:0004888">
    <property type="term" value="F:transmembrane signaling receptor activity"/>
    <property type="evidence" value="ECO:0007669"/>
    <property type="project" value="InterPro"/>
</dbReference>
<keyword evidence="3" id="KW-1133">Transmembrane helix</keyword>
<feature type="coiled-coil region" evidence="1">
    <location>
        <begin position="101"/>
        <end position="402"/>
    </location>
</feature>
<reference evidence="6" key="1">
    <citation type="submission" date="2025-08" db="UniProtKB">
        <authorList>
            <consortium name="RefSeq"/>
        </authorList>
    </citation>
    <scope>IDENTIFICATION</scope>
    <source>
        <tissue evidence="6">Brain</tissue>
    </source>
</reference>
<dbReference type="Proteomes" id="UP000694890">
    <property type="component" value="Linkage group LG3"/>
</dbReference>
<feature type="transmembrane region" description="Helical" evidence="3">
    <location>
        <begin position="71"/>
        <end position="97"/>
    </location>
</feature>
<dbReference type="InterPro" id="IPR039689">
    <property type="entry name" value="CD72"/>
</dbReference>
<feature type="compositionally biased region" description="Polar residues" evidence="2">
    <location>
        <begin position="48"/>
        <end position="60"/>
    </location>
</feature>
<dbReference type="RefSeq" id="XP_050925027.1">
    <property type="nucleotide sequence ID" value="XM_051069070.1"/>
</dbReference>
<evidence type="ECO:0000256" key="1">
    <source>
        <dbReference type="SAM" id="Coils"/>
    </source>
</evidence>
<feature type="compositionally biased region" description="Basic and acidic residues" evidence="2">
    <location>
        <begin position="38"/>
        <end position="47"/>
    </location>
</feature>
<organism evidence="5 6">
    <name type="scientific">Lates calcarifer</name>
    <name type="common">Barramundi</name>
    <name type="synonym">Holocentrus calcarifer</name>
    <dbReference type="NCBI Taxonomy" id="8187"/>
    <lineage>
        <taxon>Eukaryota</taxon>
        <taxon>Metazoa</taxon>
        <taxon>Chordata</taxon>
        <taxon>Craniata</taxon>
        <taxon>Vertebrata</taxon>
        <taxon>Euteleostomi</taxon>
        <taxon>Actinopterygii</taxon>
        <taxon>Neopterygii</taxon>
        <taxon>Teleostei</taxon>
        <taxon>Neoteleostei</taxon>
        <taxon>Acanthomorphata</taxon>
        <taxon>Carangaria</taxon>
        <taxon>Carangaria incertae sedis</taxon>
        <taxon>Centropomidae</taxon>
        <taxon>Lates</taxon>
    </lineage>
</organism>
<dbReference type="GeneID" id="108887586"/>
<protein>
    <submittedName>
        <fullName evidence="6">C-type lectin domain family 4 member M isoform X1</fullName>
    </submittedName>
</protein>
<dbReference type="AlphaFoldDB" id="A0AAJ8B4F1"/>
<keyword evidence="1" id="KW-0175">Coiled coil</keyword>
<dbReference type="Pfam" id="PF00059">
    <property type="entry name" value="Lectin_C"/>
    <property type="match status" value="1"/>
</dbReference>
<dbReference type="InterPro" id="IPR016187">
    <property type="entry name" value="CTDL_fold"/>
</dbReference>
<dbReference type="InterPro" id="IPR016186">
    <property type="entry name" value="C-type_lectin-like/link_sf"/>
</dbReference>
<keyword evidence="3" id="KW-0812">Transmembrane</keyword>
<dbReference type="PANTHER" id="PTHR15028">
    <property type="entry name" value="CD72-RELATED"/>
    <property type="match status" value="1"/>
</dbReference>
<evidence type="ECO:0000259" key="4">
    <source>
        <dbReference type="PROSITE" id="PS50041"/>
    </source>
</evidence>
<feature type="region of interest" description="Disordered" evidence="2">
    <location>
        <begin position="38"/>
        <end position="63"/>
    </location>
</feature>
<proteinExistence type="predicted"/>
<dbReference type="KEGG" id="lcf:108887586"/>
<dbReference type="SUPFAM" id="SSF56436">
    <property type="entry name" value="C-type lectin-like"/>
    <property type="match status" value="1"/>
</dbReference>
<name>A0AAJ8B4F1_LATCA</name>
<dbReference type="InterPro" id="IPR001304">
    <property type="entry name" value="C-type_lectin-like"/>
</dbReference>
<evidence type="ECO:0000313" key="5">
    <source>
        <dbReference type="Proteomes" id="UP000694890"/>
    </source>
</evidence>
<evidence type="ECO:0000256" key="3">
    <source>
        <dbReference type="SAM" id="Phobius"/>
    </source>
</evidence>
<dbReference type="GO" id="GO:0005886">
    <property type="term" value="C:plasma membrane"/>
    <property type="evidence" value="ECO:0007669"/>
    <property type="project" value="InterPro"/>
</dbReference>
<dbReference type="PANTHER" id="PTHR15028:SF6">
    <property type="entry name" value="B-CELL DIFFERENTIATION ANTIGEN CD72"/>
    <property type="match status" value="1"/>
</dbReference>
<gene>
    <name evidence="6" type="primary">LOC108887586</name>
</gene>
<evidence type="ECO:0000313" key="6">
    <source>
        <dbReference type="RefSeq" id="XP_050925027.1"/>
    </source>
</evidence>
<dbReference type="PROSITE" id="PS50041">
    <property type="entry name" value="C_TYPE_LECTIN_2"/>
    <property type="match status" value="1"/>
</dbReference>
<dbReference type="SMART" id="SM00034">
    <property type="entry name" value="CLECT"/>
    <property type="match status" value="1"/>
</dbReference>